<dbReference type="OrthoDB" id="2269034at2759"/>
<protein>
    <recommendedName>
        <fullName evidence="1">F-box domain-containing protein</fullName>
    </recommendedName>
</protein>
<dbReference type="Proteomes" id="UP000559256">
    <property type="component" value="Unassembled WGS sequence"/>
</dbReference>
<dbReference type="AlphaFoldDB" id="A0A8H5D338"/>
<evidence type="ECO:0000259" key="1">
    <source>
        <dbReference type="Pfam" id="PF12937"/>
    </source>
</evidence>
<keyword evidence="3" id="KW-1185">Reference proteome</keyword>
<evidence type="ECO:0000313" key="2">
    <source>
        <dbReference type="EMBL" id="KAF5351307.1"/>
    </source>
</evidence>
<feature type="domain" description="F-box" evidence="1">
    <location>
        <begin position="87"/>
        <end position="142"/>
    </location>
</feature>
<dbReference type="Pfam" id="PF12937">
    <property type="entry name" value="F-box-like"/>
    <property type="match status" value="1"/>
</dbReference>
<proteinExistence type="predicted"/>
<name>A0A8H5D338_9AGAR</name>
<reference evidence="2 3" key="1">
    <citation type="journal article" date="2020" name="ISME J.">
        <title>Uncovering the hidden diversity of litter-decomposition mechanisms in mushroom-forming fungi.</title>
        <authorList>
            <person name="Floudas D."/>
            <person name="Bentzer J."/>
            <person name="Ahren D."/>
            <person name="Johansson T."/>
            <person name="Persson P."/>
            <person name="Tunlid A."/>
        </authorList>
    </citation>
    <scope>NUCLEOTIDE SEQUENCE [LARGE SCALE GENOMIC DNA]</scope>
    <source>
        <strain evidence="2 3">CBS 291.85</strain>
    </source>
</reference>
<dbReference type="InterPro" id="IPR001810">
    <property type="entry name" value="F-box_dom"/>
</dbReference>
<comment type="caution">
    <text evidence="2">The sequence shown here is derived from an EMBL/GenBank/DDBJ whole genome shotgun (WGS) entry which is preliminary data.</text>
</comment>
<organism evidence="2 3">
    <name type="scientific">Tetrapyrgos nigripes</name>
    <dbReference type="NCBI Taxonomy" id="182062"/>
    <lineage>
        <taxon>Eukaryota</taxon>
        <taxon>Fungi</taxon>
        <taxon>Dikarya</taxon>
        <taxon>Basidiomycota</taxon>
        <taxon>Agaricomycotina</taxon>
        <taxon>Agaricomycetes</taxon>
        <taxon>Agaricomycetidae</taxon>
        <taxon>Agaricales</taxon>
        <taxon>Marasmiineae</taxon>
        <taxon>Marasmiaceae</taxon>
        <taxon>Tetrapyrgos</taxon>
    </lineage>
</organism>
<dbReference type="EMBL" id="JAACJM010000071">
    <property type="protein sequence ID" value="KAF5351307.1"/>
    <property type="molecule type" value="Genomic_DNA"/>
</dbReference>
<gene>
    <name evidence="2" type="ORF">D9758_008064</name>
</gene>
<evidence type="ECO:0000313" key="3">
    <source>
        <dbReference type="Proteomes" id="UP000559256"/>
    </source>
</evidence>
<accession>A0A8H5D338</accession>
<sequence>MISKLCVKCRADLFTKEPSRCPVDLHSGYVPNERDIARMKSFIQDANADISELDSMLALLTERRETLVRQVNDCKRVISANALRNFPPEVLIEVFRLCTPSLDLFYSTHDAFSATLLAISQTCAFWRNVSLSTPELWTNIFIDITSCPDGPNYHSLLKLYLSRSSSTPLTLQITARVTQYNLPFSLADRGEFSAQQRSMLEYLPSQFHLCAHLSLDLHSLVQRDIILPSNFHILQSLAIKTTGFNGWNPPDVDVLDYLTNVPNLRSLETIVYTDRGPLIYPFINNLTTITLHFLSRASYVRSLLEKCPHLRHANIELRGLETDEDINSESAAIQVHHALRTFKINVTNRAYHLPNPLHWVLCAVSLPNLTELEITDKTVAGGKGLCTALTVFLLNSPLLREFGLNATCFEWDRELIEILRLSPTLARLRLEIEDKHPALTKQFFHDLSFQNEDEDDGDCHDSPPVLPCLEHFSLDFIVYVETGWGSSGYLPPNAENILAMVESRVRRQPSAVHRGQLRSFRLSALLNTLDGFRWAEKAIPLFKAGLQSLKLDEGLEFDVRFHNHLVKYRDVVVISSSAEKLESQYRIRSQAY</sequence>